<dbReference type="Gene3D" id="3.75.10.10">
    <property type="entry name" value="L-arginine/glycine Amidinotransferase, Chain A"/>
    <property type="match status" value="1"/>
</dbReference>
<dbReference type="PANTHER" id="PTHR47271:SF2">
    <property type="entry name" value="ARGININE DEIMINASE"/>
    <property type="match status" value="1"/>
</dbReference>
<sequence length="260" mass="29888">MVDPYNFDVKYSINPWMNTEIKVDKKSAIAQWENLKNYIITLGVEVVVMDSSPLQPDIVFAANAGKLIGNKFILSNFKDKERKEEKALFRNWFSASNYKPVSISENLTWEGEACTIEIKETLLCSYGYRSDRDSYNEICKLWKTKKTKFVYLSDPYFYHLDVCFCKLNNDTAIYCPLAFTAKDREWLEKNIKNLIPVSLDDALNFGCNAFVVENKVLISDQISESLVEMIQSLNFQVIKFEVSEYIKAGGGVKCLICTLD</sequence>
<dbReference type="AlphaFoldDB" id="A0A955L0X8"/>
<reference evidence="1" key="1">
    <citation type="submission" date="2020-04" db="EMBL/GenBank/DDBJ databases">
        <authorList>
            <person name="Zhang T."/>
        </authorList>
    </citation>
    <scope>NUCLEOTIDE SEQUENCE</scope>
    <source>
        <strain evidence="1">HKST-UBA15</strain>
    </source>
</reference>
<dbReference type="PANTHER" id="PTHR47271">
    <property type="entry name" value="ARGININE DEIMINASE"/>
    <property type="match status" value="1"/>
</dbReference>
<dbReference type="GO" id="GO:0016990">
    <property type="term" value="F:arginine deiminase activity"/>
    <property type="evidence" value="ECO:0007669"/>
    <property type="project" value="TreeGrafter"/>
</dbReference>
<evidence type="ECO:0000313" key="2">
    <source>
        <dbReference type="Proteomes" id="UP000745577"/>
    </source>
</evidence>
<accession>A0A955L0X8</accession>
<evidence type="ECO:0008006" key="3">
    <source>
        <dbReference type="Google" id="ProtNLM"/>
    </source>
</evidence>
<dbReference type="SUPFAM" id="SSF55909">
    <property type="entry name" value="Pentein"/>
    <property type="match status" value="1"/>
</dbReference>
<dbReference type="Pfam" id="PF19420">
    <property type="entry name" value="DDAH_eukar"/>
    <property type="match status" value="1"/>
</dbReference>
<dbReference type="EMBL" id="JAGQLL010000019">
    <property type="protein sequence ID" value="MCA9379951.1"/>
    <property type="molecule type" value="Genomic_DNA"/>
</dbReference>
<evidence type="ECO:0000313" key="1">
    <source>
        <dbReference type="EMBL" id="MCA9379951.1"/>
    </source>
</evidence>
<reference evidence="1" key="2">
    <citation type="journal article" date="2021" name="Microbiome">
        <title>Successional dynamics and alternative stable states in a saline activated sludge microbial community over 9 years.</title>
        <authorList>
            <person name="Wang Y."/>
            <person name="Ye J."/>
            <person name="Ju F."/>
            <person name="Liu L."/>
            <person name="Boyd J.A."/>
            <person name="Deng Y."/>
            <person name="Parks D.H."/>
            <person name="Jiang X."/>
            <person name="Yin X."/>
            <person name="Woodcroft B.J."/>
            <person name="Tyson G.W."/>
            <person name="Hugenholtz P."/>
            <person name="Polz M.F."/>
            <person name="Zhang T."/>
        </authorList>
    </citation>
    <scope>NUCLEOTIDE SEQUENCE</scope>
    <source>
        <strain evidence="1">HKST-UBA15</strain>
    </source>
</reference>
<gene>
    <name evidence="1" type="ORF">KC675_02100</name>
</gene>
<proteinExistence type="predicted"/>
<comment type="caution">
    <text evidence="1">The sequence shown here is derived from an EMBL/GenBank/DDBJ whole genome shotgun (WGS) entry which is preliminary data.</text>
</comment>
<organism evidence="1 2">
    <name type="scientific">Candidatus Dojkabacteria bacterium</name>
    <dbReference type="NCBI Taxonomy" id="2099670"/>
    <lineage>
        <taxon>Bacteria</taxon>
        <taxon>Candidatus Dojkabacteria</taxon>
    </lineage>
</organism>
<name>A0A955L0X8_9BACT</name>
<protein>
    <recommendedName>
        <fullName evidence="3">Amidinotransferase</fullName>
    </recommendedName>
</protein>
<dbReference type="Proteomes" id="UP000745577">
    <property type="component" value="Unassembled WGS sequence"/>
</dbReference>
<dbReference type="GO" id="GO:0019546">
    <property type="term" value="P:L-arginine deiminase pathway"/>
    <property type="evidence" value="ECO:0007669"/>
    <property type="project" value="TreeGrafter"/>
</dbReference>